<evidence type="ECO:0000313" key="2">
    <source>
        <dbReference type="Proteomes" id="UP000264820"/>
    </source>
</evidence>
<dbReference type="GeneTree" id="ENSGT00940000177329"/>
<name>A0A3Q2Z3A2_HIPCM</name>
<evidence type="ECO:0000313" key="1">
    <source>
        <dbReference type="Ensembl" id="ENSHCOP00000025139.1"/>
    </source>
</evidence>
<protein>
    <submittedName>
        <fullName evidence="1">Uncharacterized protein</fullName>
    </submittedName>
</protein>
<keyword evidence="2" id="KW-1185">Reference proteome</keyword>
<organism evidence="1 2">
    <name type="scientific">Hippocampus comes</name>
    <name type="common">Tiger tail seahorse</name>
    <dbReference type="NCBI Taxonomy" id="109280"/>
    <lineage>
        <taxon>Eukaryota</taxon>
        <taxon>Metazoa</taxon>
        <taxon>Chordata</taxon>
        <taxon>Craniata</taxon>
        <taxon>Vertebrata</taxon>
        <taxon>Euteleostomi</taxon>
        <taxon>Actinopterygii</taxon>
        <taxon>Neopterygii</taxon>
        <taxon>Teleostei</taxon>
        <taxon>Neoteleostei</taxon>
        <taxon>Acanthomorphata</taxon>
        <taxon>Syngnathiaria</taxon>
        <taxon>Syngnathiformes</taxon>
        <taxon>Syngnathoidei</taxon>
        <taxon>Syngnathidae</taxon>
        <taxon>Hippocampus</taxon>
    </lineage>
</organism>
<reference evidence="1" key="1">
    <citation type="submission" date="2025-08" db="UniProtKB">
        <authorList>
            <consortium name="Ensembl"/>
        </authorList>
    </citation>
    <scope>IDENTIFICATION</scope>
</reference>
<reference evidence="1" key="2">
    <citation type="submission" date="2025-09" db="UniProtKB">
        <authorList>
            <consortium name="Ensembl"/>
        </authorList>
    </citation>
    <scope>IDENTIFICATION</scope>
</reference>
<dbReference type="AlphaFoldDB" id="A0A3Q2Z3A2"/>
<dbReference type="Proteomes" id="UP000264820">
    <property type="component" value="Unplaced"/>
</dbReference>
<proteinExistence type="predicted"/>
<accession>A0A3Q2Z3A2</accession>
<dbReference type="OMA" id="CRISSHC"/>
<dbReference type="Ensembl" id="ENSHCOT00000026812.1">
    <property type="protein sequence ID" value="ENSHCOP00000025139.1"/>
    <property type="gene ID" value="ENSHCOG00000015088.1"/>
</dbReference>
<sequence>MRPRSIALTRHNRAASMASCLLGLSAALPITDMISSSSLSMSFLASSPSSELSMLFTVTRPRCWIIGLVCRHNLCRISSHWTVC</sequence>